<organism evidence="1">
    <name type="scientific">uncultured Caudovirales phage</name>
    <dbReference type="NCBI Taxonomy" id="2100421"/>
    <lineage>
        <taxon>Viruses</taxon>
        <taxon>Duplodnaviria</taxon>
        <taxon>Heunggongvirae</taxon>
        <taxon>Uroviricota</taxon>
        <taxon>Caudoviricetes</taxon>
        <taxon>Peduoviridae</taxon>
        <taxon>Maltschvirus</taxon>
        <taxon>Maltschvirus maltsch</taxon>
    </lineage>
</organism>
<gene>
    <name evidence="1" type="ORF">UFOVP840_37</name>
</gene>
<dbReference type="Pfam" id="PF24175">
    <property type="entry name" value="SU10_adaptor"/>
    <property type="match status" value="1"/>
</dbReference>
<evidence type="ECO:0000313" key="1">
    <source>
        <dbReference type="EMBL" id="CAB4166533.1"/>
    </source>
</evidence>
<sequence>MAFQLVNDSTLSAIVQNVAALVSYPVPSDPAGDTDPAVQQMVQAVNLAGLDLLAMHDWQELTKAYSISIIADSAGQREKAFALPEDFYEFVDQTQWNSSMQWPAIGPVSAQQWQALLIRQTLPTLSFYWQVRGTQLYILSPPTSAQTLTFYYQSVAWVTDGDNPTVYKNRATKNSDTILLDSVLMTQLSRAKWLEMKGLDSSAAMRDFQVGFENRKGNERGSPVLSLVRNGITPYINAYRNLPDTGYGV</sequence>
<protein>
    <submittedName>
        <fullName evidence="1">Uncharacterized protein</fullName>
    </submittedName>
</protein>
<dbReference type="InterPro" id="IPR056209">
    <property type="entry name" value="SU10_adaptor"/>
</dbReference>
<name>A0A6J5P4W3_9CAUD</name>
<proteinExistence type="predicted"/>
<reference evidence="1" key="1">
    <citation type="submission" date="2020-04" db="EMBL/GenBank/DDBJ databases">
        <authorList>
            <person name="Chiriac C."/>
            <person name="Salcher M."/>
            <person name="Ghai R."/>
            <person name="Kavagutti S V."/>
        </authorList>
    </citation>
    <scope>NUCLEOTIDE SEQUENCE</scope>
</reference>
<dbReference type="EMBL" id="LR796785">
    <property type="protein sequence ID" value="CAB4166533.1"/>
    <property type="molecule type" value="Genomic_DNA"/>
</dbReference>
<accession>A0A6J5P4W3</accession>